<feature type="compositionally biased region" description="Basic and acidic residues" evidence="1">
    <location>
        <begin position="113"/>
        <end position="124"/>
    </location>
</feature>
<sequence length="605" mass="67512">MQGRNTNPNDRFRSGYRNRTRFGDRGGGRGGGDGGFGAESNLPPPHPRKEEILMEAGRLAAEYLASKGLLSRDSLSPRRGSNHKLKEFRGRDRDSSPVDRRGTYDASNGRRRYRDDEYSRDRFRGTKRTGGYYDREYGSDWGSNGGRRRGWNRRYSDRIEDEDNYPRDYCRNRRGRYDHLPSRSEFSSESGSEDHDNAEDSGSKGSYLSTRKDPPTESYVYLSKAGDGGRMGSSENGDELKSDMSGDLNKRNMVEEEEAKIVQACGVEGDGKCDSELAKLCGFPKVLARPQSSVSKTSEKIDVQEIVMEASNTAEVASDVLKVAAGEEDPKEVDSLANQSATSKIQVNDTSSIILRQPMEESVNSGQELKNQIPTVVTEEEVALQREGVKRQREPSPKDEYSGLDNLRGRKSTPEEKRLLMDVDMVAPVAADQEKPVEHTCFPEIDPEVDVKLEEEKQLLPTSFKICDLNLTGTPEITKIPDDPVLSHVPAPGTDDCCQLLSEDKVVQVNDLEDESHMEADGCDTSRPTDEPMIYSNMDNLLSHAELPDIQDGYSLELSGFHRTDISRCPSVPSDLSNLQEGMGLNDAEGFPNENDPIYALERYR</sequence>
<feature type="region of interest" description="Disordered" evidence="1">
    <location>
        <begin position="385"/>
        <end position="415"/>
    </location>
</feature>
<comment type="caution">
    <text evidence="2">The sequence shown here is derived from an EMBL/GenBank/DDBJ whole genome shotgun (WGS) entry which is preliminary data.</text>
</comment>
<dbReference type="InterPro" id="IPR040276">
    <property type="entry name" value="At4g26450-like"/>
</dbReference>
<dbReference type="PANTHER" id="PTHR36056">
    <property type="entry name" value="PROTEIN, PUTATIVE-RELATED"/>
    <property type="match status" value="1"/>
</dbReference>
<dbReference type="AlphaFoldDB" id="A0AAX6HAF3"/>
<evidence type="ECO:0000256" key="1">
    <source>
        <dbReference type="SAM" id="MobiDB-lite"/>
    </source>
</evidence>
<name>A0AAX6HAF3_IRIPA</name>
<protein>
    <submittedName>
        <fullName evidence="2">Uncharacterized protein</fullName>
    </submittedName>
</protein>
<feature type="compositionally biased region" description="Basic and acidic residues" evidence="1">
    <location>
        <begin position="84"/>
        <end position="103"/>
    </location>
</feature>
<keyword evidence="3" id="KW-1185">Reference proteome</keyword>
<organism evidence="2 3">
    <name type="scientific">Iris pallida</name>
    <name type="common">Sweet iris</name>
    <dbReference type="NCBI Taxonomy" id="29817"/>
    <lineage>
        <taxon>Eukaryota</taxon>
        <taxon>Viridiplantae</taxon>
        <taxon>Streptophyta</taxon>
        <taxon>Embryophyta</taxon>
        <taxon>Tracheophyta</taxon>
        <taxon>Spermatophyta</taxon>
        <taxon>Magnoliopsida</taxon>
        <taxon>Liliopsida</taxon>
        <taxon>Asparagales</taxon>
        <taxon>Iridaceae</taxon>
        <taxon>Iridoideae</taxon>
        <taxon>Irideae</taxon>
        <taxon>Iris</taxon>
    </lineage>
</organism>
<evidence type="ECO:0000313" key="2">
    <source>
        <dbReference type="EMBL" id="KAJ6837365.1"/>
    </source>
</evidence>
<dbReference type="EMBL" id="JANAVB010011398">
    <property type="protein sequence ID" value="KAJ6837365.1"/>
    <property type="molecule type" value="Genomic_DNA"/>
</dbReference>
<gene>
    <name evidence="2" type="ORF">M6B38_120375</name>
</gene>
<feature type="compositionally biased region" description="Basic and acidic residues" evidence="1">
    <location>
        <begin position="154"/>
        <end position="182"/>
    </location>
</feature>
<feature type="compositionally biased region" description="Basic and acidic residues" evidence="1">
    <location>
        <begin position="385"/>
        <end position="401"/>
    </location>
</feature>
<dbReference type="Proteomes" id="UP001140949">
    <property type="component" value="Unassembled WGS sequence"/>
</dbReference>
<reference evidence="2" key="2">
    <citation type="submission" date="2023-04" db="EMBL/GenBank/DDBJ databases">
        <authorList>
            <person name="Bruccoleri R.E."/>
            <person name="Oakeley E.J."/>
            <person name="Faust A.-M."/>
            <person name="Dessus-Babus S."/>
            <person name="Altorfer M."/>
            <person name="Burckhardt D."/>
            <person name="Oertli M."/>
            <person name="Naumann U."/>
            <person name="Petersen F."/>
            <person name="Wong J."/>
        </authorList>
    </citation>
    <scope>NUCLEOTIDE SEQUENCE</scope>
    <source>
        <strain evidence="2">GSM-AAB239-AS_SAM_17_03QT</strain>
        <tissue evidence="2">Leaf</tissue>
    </source>
</reference>
<proteinExistence type="predicted"/>
<feature type="region of interest" description="Disordered" evidence="1">
    <location>
        <begin position="68"/>
        <end position="246"/>
    </location>
</feature>
<accession>A0AAX6HAF3</accession>
<reference evidence="2" key="1">
    <citation type="journal article" date="2023" name="GigaByte">
        <title>Genome assembly of the bearded iris, Iris pallida Lam.</title>
        <authorList>
            <person name="Bruccoleri R.E."/>
            <person name="Oakeley E.J."/>
            <person name="Faust A.M.E."/>
            <person name="Altorfer M."/>
            <person name="Dessus-Babus S."/>
            <person name="Burckhardt D."/>
            <person name="Oertli M."/>
            <person name="Naumann U."/>
            <person name="Petersen F."/>
            <person name="Wong J."/>
        </authorList>
    </citation>
    <scope>NUCLEOTIDE SEQUENCE</scope>
    <source>
        <strain evidence="2">GSM-AAB239-AS_SAM_17_03QT</strain>
    </source>
</reference>
<feature type="region of interest" description="Disordered" evidence="1">
    <location>
        <begin position="1"/>
        <end position="50"/>
    </location>
</feature>
<feature type="compositionally biased region" description="Gly residues" evidence="1">
    <location>
        <begin position="28"/>
        <end position="37"/>
    </location>
</feature>
<dbReference type="PANTHER" id="PTHR36056:SF1">
    <property type="entry name" value="PROTEIN, PUTATIVE-RELATED"/>
    <property type="match status" value="1"/>
</dbReference>
<evidence type="ECO:0000313" key="3">
    <source>
        <dbReference type="Proteomes" id="UP001140949"/>
    </source>
</evidence>